<evidence type="ECO:0000256" key="1">
    <source>
        <dbReference type="SAM" id="Phobius"/>
    </source>
</evidence>
<sequence length="69" mass="6992">MFASVSATAGSRVHAYHAAEMADLAGRVLVGTLRGPGGSLPLVPAAAVMVLGLAGRRVVQRRRPAVTAV</sequence>
<proteinExistence type="predicted"/>
<gene>
    <name evidence="2" type="ORF">CVV68_13930</name>
</gene>
<organism evidence="2 3">
    <name type="scientific">Arthrobacter livingstonensis</name>
    <dbReference type="NCBI Taxonomy" id="670078"/>
    <lineage>
        <taxon>Bacteria</taxon>
        <taxon>Bacillati</taxon>
        <taxon>Actinomycetota</taxon>
        <taxon>Actinomycetes</taxon>
        <taxon>Micrococcales</taxon>
        <taxon>Micrococcaceae</taxon>
        <taxon>Arthrobacter</taxon>
    </lineage>
</organism>
<dbReference type="Proteomes" id="UP000247832">
    <property type="component" value="Unassembled WGS sequence"/>
</dbReference>
<keyword evidence="1" id="KW-0812">Transmembrane</keyword>
<dbReference type="AlphaFoldDB" id="A0A2V5L4W4"/>
<protein>
    <submittedName>
        <fullName evidence="2">Uncharacterized protein</fullName>
    </submittedName>
</protein>
<dbReference type="EMBL" id="QJVD01000015">
    <property type="protein sequence ID" value="PYI66399.1"/>
    <property type="molecule type" value="Genomic_DNA"/>
</dbReference>
<reference evidence="2 3" key="1">
    <citation type="submission" date="2018-05" db="EMBL/GenBank/DDBJ databases">
        <title>Genetic diversity of glacier-inhabiting Cryobacterium bacteria in China and description of Cryobacterium mengkeensis sp. nov. and Arthrobacter glacialis sp. nov.</title>
        <authorList>
            <person name="Liu Q."/>
            <person name="Xin Y.-H."/>
        </authorList>
    </citation>
    <scope>NUCLEOTIDE SEQUENCE [LARGE SCALE GENOMIC DNA]</scope>
    <source>
        <strain evidence="2 3">LI2</strain>
    </source>
</reference>
<dbReference type="RefSeq" id="WP_110501617.1">
    <property type="nucleotide sequence ID" value="NZ_QJVD01000015.1"/>
</dbReference>
<comment type="caution">
    <text evidence="2">The sequence shown here is derived from an EMBL/GenBank/DDBJ whole genome shotgun (WGS) entry which is preliminary data.</text>
</comment>
<feature type="transmembrane region" description="Helical" evidence="1">
    <location>
        <begin position="39"/>
        <end position="55"/>
    </location>
</feature>
<evidence type="ECO:0000313" key="2">
    <source>
        <dbReference type="EMBL" id="PYI66399.1"/>
    </source>
</evidence>
<keyword evidence="3" id="KW-1185">Reference proteome</keyword>
<keyword evidence="1" id="KW-1133">Transmembrane helix</keyword>
<accession>A0A2V5L4W4</accession>
<evidence type="ECO:0000313" key="3">
    <source>
        <dbReference type="Proteomes" id="UP000247832"/>
    </source>
</evidence>
<keyword evidence="1" id="KW-0472">Membrane</keyword>
<name>A0A2V5L4W4_9MICC</name>